<evidence type="ECO:0000256" key="1">
    <source>
        <dbReference type="ARBA" id="ARBA00004123"/>
    </source>
</evidence>
<evidence type="ECO:0000313" key="9">
    <source>
        <dbReference type="EMBL" id="KAA0721649.1"/>
    </source>
</evidence>
<dbReference type="Gene3D" id="3.30.420.10">
    <property type="entry name" value="Ribonuclease H-like superfamily/Ribonuclease H"/>
    <property type="match status" value="1"/>
</dbReference>
<dbReference type="PANTHER" id="PTHR12801:SF82">
    <property type="entry name" value="RNA EXONUCLEASE 5"/>
    <property type="match status" value="1"/>
</dbReference>
<protein>
    <submittedName>
        <fullName evidence="9">RNA exonuclease 5</fullName>
    </submittedName>
</protein>
<dbReference type="PANTHER" id="PTHR12801">
    <property type="entry name" value="RNA EXONUCLEASE REXO1 / RECO3 FAMILY MEMBER-RELATED"/>
    <property type="match status" value="1"/>
</dbReference>
<evidence type="ECO:0000259" key="8">
    <source>
        <dbReference type="PROSITE" id="PS50102"/>
    </source>
</evidence>
<dbReference type="InterPro" id="IPR034922">
    <property type="entry name" value="REX1-like_exo"/>
</dbReference>
<evidence type="ECO:0000256" key="5">
    <source>
        <dbReference type="ARBA" id="ARBA00022839"/>
    </source>
</evidence>
<keyword evidence="4" id="KW-0378">Hydrolase</keyword>
<dbReference type="Gene3D" id="3.30.70.330">
    <property type="match status" value="2"/>
</dbReference>
<keyword evidence="3" id="KW-0540">Nuclease</keyword>
<keyword evidence="5 9" id="KW-0269">Exonuclease</keyword>
<evidence type="ECO:0000313" key="10">
    <source>
        <dbReference type="Proteomes" id="UP000324632"/>
    </source>
</evidence>
<dbReference type="InterPro" id="IPR035979">
    <property type="entry name" value="RBD_domain_sf"/>
</dbReference>
<dbReference type="InterPro" id="IPR036397">
    <property type="entry name" value="RNaseH_sf"/>
</dbReference>
<reference evidence="9 10" key="1">
    <citation type="journal article" date="2019" name="Mol. Ecol. Resour.">
        <title>Chromosome-level genome assembly of Triplophysa tibetana, a fish adapted to the harsh high-altitude environment of the Tibetan Plateau.</title>
        <authorList>
            <person name="Yang X."/>
            <person name="Liu H."/>
            <person name="Ma Z."/>
            <person name="Zou Y."/>
            <person name="Zou M."/>
            <person name="Mao Y."/>
            <person name="Li X."/>
            <person name="Wang H."/>
            <person name="Chen T."/>
            <person name="Wang W."/>
            <person name="Yang R."/>
        </authorList>
    </citation>
    <scope>NUCLEOTIDE SEQUENCE [LARGE SCALE GENOMIC DNA]</scope>
    <source>
        <strain evidence="9">TTIB1903HZAU</strain>
        <tissue evidence="9">Muscle</tissue>
    </source>
</reference>
<dbReference type="FunFam" id="3.30.420.10:FF:000031">
    <property type="entry name" value="RNA exonuclease 1"/>
    <property type="match status" value="1"/>
</dbReference>
<dbReference type="InterPro" id="IPR047021">
    <property type="entry name" value="REXO1/3/4-like"/>
</dbReference>
<comment type="similarity">
    <text evidence="2">Belongs to the REXO1/REXO3 family.</text>
</comment>
<evidence type="ECO:0000256" key="6">
    <source>
        <dbReference type="ARBA" id="ARBA00023242"/>
    </source>
</evidence>
<feature type="domain" description="RRM" evidence="8">
    <location>
        <begin position="555"/>
        <end position="632"/>
    </location>
</feature>
<dbReference type="CDD" id="cd06145">
    <property type="entry name" value="REX1_like"/>
    <property type="match status" value="1"/>
</dbReference>
<dbReference type="EMBL" id="SOYY01000004">
    <property type="protein sequence ID" value="KAA0721649.1"/>
    <property type="molecule type" value="Genomic_DNA"/>
</dbReference>
<dbReference type="CDD" id="cd00590">
    <property type="entry name" value="RRM_SF"/>
    <property type="match status" value="2"/>
</dbReference>
<comment type="caution">
    <text evidence="9">The sequence shown here is derived from an EMBL/GenBank/DDBJ whole genome shotgun (WGS) entry which is preliminary data.</text>
</comment>
<proteinExistence type="inferred from homology"/>
<dbReference type="InterPro" id="IPR000504">
    <property type="entry name" value="RRM_dom"/>
</dbReference>
<dbReference type="Pfam" id="PF00076">
    <property type="entry name" value="RRM_1"/>
    <property type="match status" value="2"/>
</dbReference>
<keyword evidence="6" id="KW-0539">Nucleus</keyword>
<evidence type="ECO:0000256" key="2">
    <source>
        <dbReference type="ARBA" id="ARBA00006357"/>
    </source>
</evidence>
<dbReference type="GO" id="GO:0003723">
    <property type="term" value="F:RNA binding"/>
    <property type="evidence" value="ECO:0007669"/>
    <property type="project" value="UniProtKB-UniRule"/>
</dbReference>
<evidence type="ECO:0000256" key="3">
    <source>
        <dbReference type="ARBA" id="ARBA00022722"/>
    </source>
</evidence>
<gene>
    <name evidence="9" type="ORF">E1301_Tti022716</name>
</gene>
<name>A0A5A9PKW3_9TELE</name>
<evidence type="ECO:0000256" key="7">
    <source>
        <dbReference type="PROSITE-ProRule" id="PRU00176"/>
    </source>
</evidence>
<evidence type="ECO:0000256" key="4">
    <source>
        <dbReference type="ARBA" id="ARBA00022801"/>
    </source>
</evidence>
<dbReference type="GO" id="GO:0010629">
    <property type="term" value="P:negative regulation of gene expression"/>
    <property type="evidence" value="ECO:0007669"/>
    <property type="project" value="UniProtKB-ARBA"/>
</dbReference>
<dbReference type="SUPFAM" id="SSF53098">
    <property type="entry name" value="Ribonuclease H-like"/>
    <property type="match status" value="1"/>
</dbReference>
<keyword evidence="10" id="KW-1185">Reference proteome</keyword>
<organism evidence="9 10">
    <name type="scientific">Triplophysa tibetana</name>
    <dbReference type="NCBI Taxonomy" id="1572043"/>
    <lineage>
        <taxon>Eukaryota</taxon>
        <taxon>Metazoa</taxon>
        <taxon>Chordata</taxon>
        <taxon>Craniata</taxon>
        <taxon>Vertebrata</taxon>
        <taxon>Euteleostomi</taxon>
        <taxon>Actinopterygii</taxon>
        <taxon>Neopterygii</taxon>
        <taxon>Teleostei</taxon>
        <taxon>Ostariophysi</taxon>
        <taxon>Cypriniformes</taxon>
        <taxon>Nemacheilidae</taxon>
        <taxon>Triplophysa</taxon>
    </lineage>
</organism>
<dbReference type="Proteomes" id="UP000324632">
    <property type="component" value="Chromosome 4"/>
</dbReference>
<dbReference type="InterPro" id="IPR012677">
    <property type="entry name" value="Nucleotide-bd_a/b_plait_sf"/>
</dbReference>
<sequence>MKRKAQESVMMSLKKKRVRLENISQDVLTVRDVCGLIQYSTLRPTHNIMKPSWLSVSGDDGVSRVNVMILDGLTQTHFYRYFTHFKHLRNKYTARWSLAPSSGDLMSDLLNSDVTQSVEHLKISARLMLNPVIRRFGVKASGLSSFLLNEQDMIKHNFPVKGGRGCEGFVCTQSDGPVTDSSPLFGLDCEMCCTCAGLELTRVALVDSTGQCVLNELVKPHNPIIDYHTRFSGITSLMLNSVNTRLTDVQCQILQLLPPDGVLVGHSLENDLRALHLIHHHVIDTSLLYRKEFGQRFKLKHLAEVILKREIQSEDRTGHDPCEDALAALHLAQYFISKGPREIVQDHLEDLWEVEFCCDSDSNTPHSSSPLAFGHALYTSGKSALYLSTTTDDTHSLTNQHVCRRQHCTTNREVVCVFRRVVQSYTLSVLQFSHSEDLQQTPAQRQQHLQQMSVCLREMCVLYVGPWPSDTTEKQIHKLFRRCGRVRTVRFLHNTHGVHAELVFDHLEGAQLAVNHLTEHHISDCHIKARRPVHEWCLDLDERVSERQRDVLTHHMIYVCNLSSKHHHHDDLLHTFKQFGPIQHIIRPAKHAGKRHCRHAFITFERSESAHAAVGVALQMGNRKLLVCHALTPPHMISWTQAQAVVTETGQESTERREGCDPLQMERHIQKLDGKVGKVFGALEKNCMSIVILPGIRSASVDYLGLCFIQIKRDDTI</sequence>
<comment type="subcellular location">
    <subcellularLocation>
        <location evidence="1">Nucleus</location>
    </subcellularLocation>
</comment>
<dbReference type="GO" id="GO:0004527">
    <property type="term" value="F:exonuclease activity"/>
    <property type="evidence" value="ECO:0007669"/>
    <property type="project" value="UniProtKB-KW"/>
</dbReference>
<dbReference type="AlphaFoldDB" id="A0A5A9PKW3"/>
<dbReference type="PROSITE" id="PS50102">
    <property type="entry name" value="RRM"/>
    <property type="match status" value="1"/>
</dbReference>
<dbReference type="SMART" id="SM00479">
    <property type="entry name" value="EXOIII"/>
    <property type="match status" value="1"/>
</dbReference>
<keyword evidence="7" id="KW-0694">RNA-binding</keyword>
<dbReference type="SMART" id="SM00360">
    <property type="entry name" value="RRM"/>
    <property type="match status" value="2"/>
</dbReference>
<dbReference type="InterPro" id="IPR012337">
    <property type="entry name" value="RNaseH-like_sf"/>
</dbReference>
<dbReference type="GO" id="GO:0005634">
    <property type="term" value="C:nucleus"/>
    <property type="evidence" value="ECO:0007669"/>
    <property type="project" value="UniProtKB-SubCell"/>
</dbReference>
<accession>A0A5A9PKW3</accession>
<dbReference type="SUPFAM" id="SSF54928">
    <property type="entry name" value="RNA-binding domain, RBD"/>
    <property type="match status" value="1"/>
</dbReference>
<dbReference type="InterPro" id="IPR013520">
    <property type="entry name" value="Ribonucl_H"/>
</dbReference>